<evidence type="ECO:0000256" key="2">
    <source>
        <dbReference type="SAM" id="Phobius"/>
    </source>
</evidence>
<organism evidence="3 4">
    <name type="scientific">Aureobasidium subglaciale (strain EXF-2481)</name>
    <name type="common">Aureobasidium pullulans var. subglaciale</name>
    <dbReference type="NCBI Taxonomy" id="1043005"/>
    <lineage>
        <taxon>Eukaryota</taxon>
        <taxon>Fungi</taxon>
        <taxon>Dikarya</taxon>
        <taxon>Ascomycota</taxon>
        <taxon>Pezizomycotina</taxon>
        <taxon>Dothideomycetes</taxon>
        <taxon>Dothideomycetidae</taxon>
        <taxon>Dothideales</taxon>
        <taxon>Saccotheciaceae</taxon>
        <taxon>Aureobasidium</taxon>
    </lineage>
</organism>
<feature type="compositionally biased region" description="Polar residues" evidence="1">
    <location>
        <begin position="216"/>
        <end position="232"/>
    </location>
</feature>
<dbReference type="Proteomes" id="UP000030641">
    <property type="component" value="Unassembled WGS sequence"/>
</dbReference>
<sequence>MDPFSILPIVTTTAPTWAPITSDAYGIPTPASIYSSTDSSSNEEGKSFGSLYRNYFVLVAIVIVIAFVGGCVFYRRKKRIVYRTNVQRQAALSRDLEDQGLHGNRGWGWGALSRDYSSGPTPHGQPVTIRGGTGMTTGRRRREDEGLNEVGEAPPAYKPAPDDNHTLLETGQSAPSTDATIAPALPRPTLGRENTGLKPPDYTETVITNVAPGRGLSSTTIPTSTATNSRNTNPDRDVELGHLPGYTANDTRDRR</sequence>
<accession>A0A074Y8Y1</accession>
<feature type="compositionally biased region" description="Polar residues" evidence="1">
    <location>
        <begin position="167"/>
        <end position="179"/>
    </location>
</feature>
<gene>
    <name evidence="3" type="ORF">AUEXF2481DRAFT_42902</name>
</gene>
<evidence type="ECO:0000313" key="3">
    <source>
        <dbReference type="EMBL" id="KEQ92459.1"/>
    </source>
</evidence>
<proteinExistence type="predicted"/>
<evidence type="ECO:0000313" key="4">
    <source>
        <dbReference type="Proteomes" id="UP000030641"/>
    </source>
</evidence>
<dbReference type="GeneID" id="25367260"/>
<reference evidence="3 4" key="1">
    <citation type="journal article" date="2014" name="BMC Genomics">
        <title>Genome sequencing of four Aureobasidium pullulans varieties: biotechnological potential, stress tolerance, and description of new species.</title>
        <authorList>
            <person name="Gostin Ar C."/>
            <person name="Ohm R.A."/>
            <person name="Kogej T."/>
            <person name="Sonjak S."/>
            <person name="Turk M."/>
            <person name="Zajc J."/>
            <person name="Zalar P."/>
            <person name="Grube M."/>
            <person name="Sun H."/>
            <person name="Han J."/>
            <person name="Sharma A."/>
            <person name="Chiniquy J."/>
            <person name="Ngan C.Y."/>
            <person name="Lipzen A."/>
            <person name="Barry K."/>
            <person name="Grigoriev I.V."/>
            <person name="Gunde-Cimerman N."/>
        </authorList>
    </citation>
    <scope>NUCLEOTIDE SEQUENCE [LARGE SCALE GENOMIC DNA]</scope>
    <source>
        <strain evidence="3 4">EXF-2481</strain>
    </source>
</reference>
<dbReference type="AlphaFoldDB" id="A0A074Y8Y1"/>
<feature type="transmembrane region" description="Helical" evidence="2">
    <location>
        <begin position="55"/>
        <end position="74"/>
    </location>
</feature>
<dbReference type="OrthoDB" id="4775599at2759"/>
<dbReference type="EMBL" id="KL584770">
    <property type="protein sequence ID" value="KEQ92459.1"/>
    <property type="molecule type" value="Genomic_DNA"/>
</dbReference>
<keyword evidence="2" id="KW-0812">Transmembrane</keyword>
<protein>
    <submittedName>
        <fullName evidence="3">Uncharacterized protein</fullName>
    </submittedName>
</protein>
<keyword evidence="2" id="KW-1133">Transmembrane helix</keyword>
<dbReference type="RefSeq" id="XP_013340969.1">
    <property type="nucleotide sequence ID" value="XM_013485515.1"/>
</dbReference>
<keyword evidence="4" id="KW-1185">Reference proteome</keyword>
<dbReference type="InParanoid" id="A0A074Y8Y1"/>
<dbReference type="HOGENOM" id="CLU_1156166_0_0_1"/>
<evidence type="ECO:0000256" key="1">
    <source>
        <dbReference type="SAM" id="MobiDB-lite"/>
    </source>
</evidence>
<dbReference type="OMA" id="STDETHD"/>
<feature type="region of interest" description="Disordered" evidence="1">
    <location>
        <begin position="117"/>
        <end position="255"/>
    </location>
</feature>
<name>A0A074Y8Y1_AURSE</name>
<keyword evidence="2" id="KW-0472">Membrane</keyword>